<evidence type="ECO:0000256" key="5">
    <source>
        <dbReference type="ARBA" id="ARBA00022840"/>
    </source>
</evidence>
<comment type="caution">
    <text evidence="7">Lacks conserved residue(s) required for the propagation of feature annotation.</text>
</comment>
<keyword evidence="1 7" id="KW-0028">Amino-acid biosynthesis</keyword>
<keyword evidence="5 7" id="KW-0067">ATP-binding</keyword>
<keyword evidence="7" id="KW-0460">Magnesium</keyword>
<keyword evidence="9" id="KW-1185">Reference proteome</keyword>
<dbReference type="SUPFAM" id="SSF52540">
    <property type="entry name" value="P-loop containing nucleoside triphosphate hydrolases"/>
    <property type="match status" value="1"/>
</dbReference>
<dbReference type="InterPro" id="IPR031322">
    <property type="entry name" value="Shikimate/glucono_kinase"/>
</dbReference>
<dbReference type="PRINTS" id="PR01100">
    <property type="entry name" value="SHIKIMTKNASE"/>
</dbReference>
<evidence type="ECO:0000256" key="2">
    <source>
        <dbReference type="ARBA" id="ARBA00022679"/>
    </source>
</evidence>
<dbReference type="CDD" id="cd00464">
    <property type="entry name" value="SK"/>
    <property type="match status" value="1"/>
</dbReference>
<dbReference type="EMBL" id="CP060780">
    <property type="protein sequence ID" value="QNP43463.1"/>
    <property type="molecule type" value="Genomic_DNA"/>
</dbReference>
<keyword evidence="6 7" id="KW-0057">Aromatic amino acid biosynthesis</keyword>
<comment type="function">
    <text evidence="7">Catalyzes the specific phosphorylation of the 3-hydroxyl group of shikimic acid using ATP as a cosubstrate.</text>
</comment>
<feature type="binding site" evidence="7">
    <location>
        <begin position="16"/>
        <end position="21"/>
    </location>
    <ligand>
        <name>ATP</name>
        <dbReference type="ChEBI" id="CHEBI:30616"/>
    </ligand>
</feature>
<dbReference type="Proteomes" id="UP000516134">
    <property type="component" value="Chromosome"/>
</dbReference>
<evidence type="ECO:0000313" key="9">
    <source>
        <dbReference type="Proteomes" id="UP000516134"/>
    </source>
</evidence>
<keyword evidence="4 7" id="KW-0418">Kinase</keyword>
<evidence type="ECO:0000313" key="8">
    <source>
        <dbReference type="EMBL" id="QNP43463.1"/>
    </source>
</evidence>
<keyword evidence="2 7" id="KW-0808">Transferase</keyword>
<feature type="binding site" evidence="7">
    <location>
        <position position="38"/>
    </location>
    <ligand>
        <name>substrate</name>
    </ligand>
</feature>
<feature type="binding site" evidence="7">
    <location>
        <position position="62"/>
    </location>
    <ligand>
        <name>substrate</name>
    </ligand>
</feature>
<keyword evidence="7" id="KW-0479">Metal-binding</keyword>
<evidence type="ECO:0000256" key="6">
    <source>
        <dbReference type="ARBA" id="ARBA00023141"/>
    </source>
</evidence>
<keyword evidence="3 7" id="KW-0547">Nucleotide-binding</keyword>
<dbReference type="Pfam" id="PF01202">
    <property type="entry name" value="SKI"/>
    <property type="match status" value="1"/>
</dbReference>
<feature type="binding site" evidence="7">
    <location>
        <position position="140"/>
    </location>
    <ligand>
        <name>substrate</name>
    </ligand>
</feature>
<dbReference type="RefSeq" id="WP_187714893.1">
    <property type="nucleotide sequence ID" value="NZ_BAABJC010000001.1"/>
</dbReference>
<comment type="catalytic activity">
    <reaction evidence="7">
        <text>shikimate + ATP = 3-phosphoshikimate + ADP + H(+)</text>
        <dbReference type="Rhea" id="RHEA:13121"/>
        <dbReference type="ChEBI" id="CHEBI:15378"/>
        <dbReference type="ChEBI" id="CHEBI:30616"/>
        <dbReference type="ChEBI" id="CHEBI:36208"/>
        <dbReference type="ChEBI" id="CHEBI:145989"/>
        <dbReference type="ChEBI" id="CHEBI:456216"/>
        <dbReference type="EC" id="2.7.1.71"/>
    </reaction>
</comment>
<evidence type="ECO:0000256" key="3">
    <source>
        <dbReference type="ARBA" id="ARBA00022741"/>
    </source>
</evidence>
<evidence type="ECO:0000256" key="4">
    <source>
        <dbReference type="ARBA" id="ARBA00022777"/>
    </source>
</evidence>
<accession>A0ABX6T425</accession>
<protein>
    <recommendedName>
        <fullName evidence="7">Shikimate kinase</fullName>
        <shortName evidence="7">SK</shortName>
        <ecNumber evidence="7">2.7.1.71</ecNumber>
    </recommendedName>
</protein>
<evidence type="ECO:0000256" key="1">
    <source>
        <dbReference type="ARBA" id="ARBA00022605"/>
    </source>
</evidence>
<gene>
    <name evidence="7" type="primary">aroK</name>
    <name evidence="8" type="ORF">H9L15_01205</name>
</gene>
<dbReference type="PANTHER" id="PTHR21087:SF16">
    <property type="entry name" value="SHIKIMATE KINASE 1, CHLOROPLASTIC"/>
    <property type="match status" value="1"/>
</dbReference>
<name>A0ABX6T425_9SPHN</name>
<comment type="subcellular location">
    <subcellularLocation>
        <location evidence="7">Cytoplasm</location>
    </subcellularLocation>
</comment>
<evidence type="ECO:0000256" key="7">
    <source>
        <dbReference type="HAMAP-Rule" id="MF_00109"/>
    </source>
</evidence>
<comment type="similarity">
    <text evidence="7">Belongs to the shikimate kinase family.</text>
</comment>
<sequence length="171" mass="19394">MARFPSKPLVLVGFMAAGKSKIGRLLARELELPFIDTDREIEKEMGCAIPTIFRDFGEPEFRRIERETIARIVGREPQVVAIGGGACMDAQTRQVLDQRALTIWLDVPFEAVMDRLSKSSGRPVASGKTVDELRELWEQRRPFYELAKIRIETGRMPAPEAVLRRVLEALQ</sequence>
<dbReference type="InterPro" id="IPR027417">
    <property type="entry name" value="P-loop_NTPase"/>
</dbReference>
<dbReference type="EC" id="2.7.1.71" evidence="7"/>
<dbReference type="InterPro" id="IPR000623">
    <property type="entry name" value="Shikimate_kinase/TSH1"/>
</dbReference>
<feature type="binding site" evidence="7">
    <location>
        <position position="84"/>
    </location>
    <ligand>
        <name>substrate</name>
    </ligand>
</feature>
<keyword evidence="7" id="KW-0963">Cytoplasm</keyword>
<feature type="binding site" evidence="7">
    <location>
        <position position="122"/>
    </location>
    <ligand>
        <name>ATP</name>
        <dbReference type="ChEBI" id="CHEBI:30616"/>
    </ligand>
</feature>
<proteinExistence type="inferred from homology"/>
<organism evidence="8 9">
    <name type="scientific">Sphingomonas daechungensis</name>
    <dbReference type="NCBI Taxonomy" id="1176646"/>
    <lineage>
        <taxon>Bacteria</taxon>
        <taxon>Pseudomonadati</taxon>
        <taxon>Pseudomonadota</taxon>
        <taxon>Alphaproteobacteria</taxon>
        <taxon>Sphingomonadales</taxon>
        <taxon>Sphingomonadaceae</taxon>
        <taxon>Sphingomonas</taxon>
    </lineage>
</organism>
<comment type="cofactor">
    <cofactor evidence="7">
        <name>Mg(2+)</name>
        <dbReference type="ChEBI" id="CHEBI:18420"/>
    </cofactor>
    <text evidence="7">Binds 1 Mg(2+) ion per subunit.</text>
</comment>
<dbReference type="Gene3D" id="3.40.50.300">
    <property type="entry name" value="P-loop containing nucleotide triphosphate hydrolases"/>
    <property type="match status" value="1"/>
</dbReference>
<dbReference type="PANTHER" id="PTHR21087">
    <property type="entry name" value="SHIKIMATE KINASE"/>
    <property type="match status" value="1"/>
</dbReference>
<reference evidence="8 9" key="1">
    <citation type="submission" date="2020-08" db="EMBL/GenBank/DDBJ databases">
        <title>Genome sequence of Sphingomonas daechungensis KACC 18115T.</title>
        <authorList>
            <person name="Hyun D.-W."/>
            <person name="Bae J.-W."/>
        </authorList>
    </citation>
    <scope>NUCLEOTIDE SEQUENCE [LARGE SCALE GENOMIC DNA]</scope>
    <source>
        <strain evidence="8 9">KACC 18115</strain>
    </source>
</reference>
<dbReference type="HAMAP" id="MF_00109">
    <property type="entry name" value="Shikimate_kinase"/>
    <property type="match status" value="1"/>
</dbReference>
<comment type="pathway">
    <text evidence="7">Metabolic intermediate biosynthesis; chorismate biosynthesis; chorismate from D-erythrose 4-phosphate and phosphoenolpyruvate: step 5/7.</text>
</comment>
<dbReference type="GO" id="GO:0016301">
    <property type="term" value="F:kinase activity"/>
    <property type="evidence" value="ECO:0007669"/>
    <property type="project" value="UniProtKB-KW"/>
</dbReference>
<feature type="binding site" evidence="7">
    <location>
        <position position="20"/>
    </location>
    <ligand>
        <name>Mg(2+)</name>
        <dbReference type="ChEBI" id="CHEBI:18420"/>
    </ligand>
</feature>
<comment type="subunit">
    <text evidence="7">Monomer.</text>
</comment>